<dbReference type="GO" id="GO:0016758">
    <property type="term" value="F:hexosyltransferase activity"/>
    <property type="evidence" value="ECO:0007669"/>
    <property type="project" value="UniProtKB-ARBA"/>
</dbReference>
<dbReference type="PATRIC" id="fig|1005058.3.peg.2121"/>
<dbReference type="KEGG" id="gan:UMN179_02136"/>
<dbReference type="eggNOG" id="COG1216">
    <property type="taxonomic scope" value="Bacteria"/>
</dbReference>
<dbReference type="SUPFAM" id="SSF53448">
    <property type="entry name" value="Nucleotide-diphospho-sugar transferases"/>
    <property type="match status" value="1"/>
</dbReference>
<dbReference type="InterPro" id="IPR029044">
    <property type="entry name" value="Nucleotide-diphossugar_trans"/>
</dbReference>
<dbReference type="EMBL" id="CP002667">
    <property type="protein sequence ID" value="AEC18149.1"/>
    <property type="molecule type" value="Genomic_DNA"/>
</dbReference>
<dbReference type="STRING" id="1005058.UMN179_02136"/>
<dbReference type="PANTHER" id="PTHR22916:SF3">
    <property type="entry name" value="UDP-GLCNAC:BETAGAL BETA-1,3-N-ACETYLGLUCOSAMINYLTRANSFERASE-LIKE PROTEIN 1"/>
    <property type="match status" value="1"/>
</dbReference>
<name>F4HEY9_GALAU</name>
<dbReference type="Proteomes" id="UP000006908">
    <property type="component" value="Chromosome"/>
</dbReference>
<dbReference type="Pfam" id="PF00535">
    <property type="entry name" value="Glycos_transf_2"/>
    <property type="match status" value="1"/>
</dbReference>
<evidence type="ECO:0000313" key="3">
    <source>
        <dbReference type="Proteomes" id="UP000006908"/>
    </source>
</evidence>
<dbReference type="HOGENOM" id="CLU_025996_25_0_6"/>
<keyword evidence="2" id="KW-0808">Transferase</keyword>
<evidence type="ECO:0000259" key="1">
    <source>
        <dbReference type="Pfam" id="PF00535"/>
    </source>
</evidence>
<evidence type="ECO:0000313" key="2">
    <source>
        <dbReference type="EMBL" id="AEC18149.1"/>
    </source>
</evidence>
<dbReference type="CDD" id="cd00761">
    <property type="entry name" value="Glyco_tranf_GTA_type"/>
    <property type="match status" value="1"/>
</dbReference>
<sequence>MVNIKISLIFCCYNVSKYLDMVYHLLNKQPYRNIEVIFVEDCSTDDTKEKLFALVDDPRMTIIENNHNLGLSASRNVGLKHATGDYVGFPDPDDMFDVNWLVEVSKIIQTYQPQVIVTGMREDYELNNKLQYSKEVLSEYSGFIHEKDDMLKAIVNLESVFLFGFANNKFYKTSLLKDKGLTYKQLALKEDFEFNIRLFYHVDNIYILNKPYYFYKKRNNNSLTNKFVKEYFTLHIDTLCDFKNFLENKYFLSKQAESLIVNRFFRYFLSAIERNHNVASNLMPKEQLEWIRDILLNEKYTYFFENIDLLDGKLKYIRVLIKYKKVYYFYFLGKVINHIKNKFPILFSKIRGNR</sequence>
<dbReference type="Gene3D" id="3.90.550.10">
    <property type="entry name" value="Spore Coat Polysaccharide Biosynthesis Protein SpsA, Chain A"/>
    <property type="match status" value="1"/>
</dbReference>
<proteinExistence type="predicted"/>
<reference evidence="2 3" key="1">
    <citation type="journal article" date="2011" name="J. Bacteriol.">
        <title>Complete genome sequence of Gallibacterium anatis strain UMN179, isolated from a laying hen with peritonitis.</title>
        <authorList>
            <person name="Johnson T.J."/>
            <person name="Fernandez-Alarcon C."/>
            <person name="Bojesen A.M."/>
            <person name="Nolan L.K."/>
            <person name="Trampel D.W."/>
            <person name="Seemann T."/>
        </authorList>
    </citation>
    <scope>NUCLEOTIDE SEQUENCE [LARGE SCALE GENOMIC DNA]</scope>
    <source>
        <strain evidence="2 3">UMN179</strain>
    </source>
</reference>
<dbReference type="AlphaFoldDB" id="F4HEY9"/>
<dbReference type="PANTHER" id="PTHR22916">
    <property type="entry name" value="GLYCOSYLTRANSFERASE"/>
    <property type="match status" value="1"/>
</dbReference>
<feature type="domain" description="Glycosyltransferase 2-like" evidence="1">
    <location>
        <begin position="7"/>
        <end position="138"/>
    </location>
</feature>
<dbReference type="InterPro" id="IPR001173">
    <property type="entry name" value="Glyco_trans_2-like"/>
</dbReference>
<protein>
    <submittedName>
        <fullName evidence="2">Putative glycosyl transferase</fullName>
    </submittedName>
</protein>
<gene>
    <name evidence="2" type="ordered locus">UMN179_02136</name>
</gene>
<accession>F4HEY9</accession>
<organism evidence="2 3">
    <name type="scientific">Gallibacterium anatis (strain UMN179)</name>
    <name type="common">Pasteurella anatis</name>
    <dbReference type="NCBI Taxonomy" id="1005058"/>
    <lineage>
        <taxon>Bacteria</taxon>
        <taxon>Pseudomonadati</taxon>
        <taxon>Pseudomonadota</taxon>
        <taxon>Gammaproteobacteria</taxon>
        <taxon>Pasteurellales</taxon>
        <taxon>Pasteurellaceae</taxon>
        <taxon>Gallibacterium</taxon>
    </lineage>
</organism>